<keyword evidence="3" id="KW-0547">Nucleotide-binding</keyword>
<evidence type="ECO:0000256" key="3">
    <source>
        <dbReference type="ARBA" id="ARBA00022741"/>
    </source>
</evidence>
<dbReference type="InterPro" id="IPR027417">
    <property type="entry name" value="P-loop_NTPase"/>
</dbReference>
<dbReference type="PANTHER" id="PTHR47963:SF8">
    <property type="entry name" value="ATP-DEPENDENT RNA HELICASE DEAD"/>
    <property type="match status" value="1"/>
</dbReference>
<dbReference type="EC" id="3.6.4.13" evidence="1"/>
<dbReference type="FunFam" id="3.40.50.300:FF:000108">
    <property type="entry name" value="ATP-dependent RNA helicase RhlE"/>
    <property type="match status" value="1"/>
</dbReference>
<keyword evidence="13" id="KW-1185">Reference proteome</keyword>
<dbReference type="PANTHER" id="PTHR47963">
    <property type="entry name" value="DEAD-BOX ATP-DEPENDENT RNA HELICASE 47, MITOCHONDRIAL"/>
    <property type="match status" value="1"/>
</dbReference>
<sequence>MEEPKKFSDFSISQDLLKAVADMGFEEATPIQSMAIPLILEGKDITGQAQTGTGKTAAFGLPLIEMIDPDNRDVQALVLAPTRELAIQIAEEFARFGQYRKGLSIVPVYGGQPIERQFRALRAGAQIVIGTPGRIMDHLDRKTLTVANLRFVVLDEADQMLDMGFRDDIARILKSSPKGRQTLLFSATMPSAILDLSKKYQKNPEFIKVVHAEMTVPQIEQFYLEVKDRQKLDVLCNLMDIQNPDLAMVFCNTKRAVDDVTSRLQARGYFADALHGDMKQTQRDRVMGKFRKRQIDILVATDVAARGLDISEIDTVFNYDVPQDVEYYIHRIGRTARAGRAGSSFSFVGPKDIYKLREIQRFAKIKITRMPLPTTDDVEASQARVLIDKVKEVCETGLGERFIPHVEQALEEGLTCIEVATALMKIHLGGRDSEERTFGNEGGTIEPGMARLRISVGKDRQIRAKDIVGAIAGETGLPGRSIGAIDIYETFTYVDVPAENAREIVEIMKDRTIRGLTVEISRVETKN</sequence>
<dbReference type="CDD" id="cd12252">
    <property type="entry name" value="RRM_DbpA"/>
    <property type="match status" value="1"/>
</dbReference>
<dbReference type="PROSITE" id="PS51192">
    <property type="entry name" value="HELICASE_ATP_BIND_1"/>
    <property type="match status" value="1"/>
</dbReference>
<proteinExistence type="predicted"/>
<dbReference type="GO" id="GO:0005829">
    <property type="term" value="C:cytosol"/>
    <property type="evidence" value="ECO:0007669"/>
    <property type="project" value="TreeGrafter"/>
</dbReference>
<dbReference type="GO" id="GO:0140097">
    <property type="term" value="F:catalytic activity, acting on DNA"/>
    <property type="evidence" value="ECO:0007669"/>
    <property type="project" value="UniProtKB-ARBA"/>
</dbReference>
<protein>
    <recommendedName>
        <fullName evidence="1">RNA helicase</fullName>
        <ecNumber evidence="1">3.6.4.13</ecNumber>
    </recommendedName>
</protein>
<dbReference type="InterPro" id="IPR057325">
    <property type="entry name" value="DeaD_dimer"/>
</dbReference>
<keyword evidence="2" id="KW-0963">Cytoplasm</keyword>
<dbReference type="Pfam" id="PF00271">
    <property type="entry name" value="Helicase_C"/>
    <property type="match status" value="1"/>
</dbReference>
<dbReference type="InterPro" id="IPR014014">
    <property type="entry name" value="RNA_helicase_DEAD_Q_motif"/>
</dbReference>
<dbReference type="CDD" id="cd18787">
    <property type="entry name" value="SF2_C_DEAD"/>
    <property type="match status" value="1"/>
</dbReference>
<evidence type="ECO:0000256" key="4">
    <source>
        <dbReference type="ARBA" id="ARBA00022801"/>
    </source>
</evidence>
<dbReference type="OrthoDB" id="4631at2157"/>
<evidence type="ECO:0000256" key="1">
    <source>
        <dbReference type="ARBA" id="ARBA00012552"/>
    </source>
</evidence>
<dbReference type="GO" id="GO:0033592">
    <property type="term" value="F:RNA strand annealing activity"/>
    <property type="evidence" value="ECO:0007669"/>
    <property type="project" value="TreeGrafter"/>
</dbReference>
<evidence type="ECO:0000259" key="11">
    <source>
        <dbReference type="PROSITE" id="PS51195"/>
    </source>
</evidence>
<keyword evidence="4" id="KW-0378">Hydrolase</keyword>
<dbReference type="InterPro" id="IPR014001">
    <property type="entry name" value="Helicase_ATP-bd"/>
</dbReference>
<dbReference type="Gene3D" id="3.40.50.300">
    <property type="entry name" value="P-loop containing nucleotide triphosphate hydrolases"/>
    <property type="match status" value="2"/>
</dbReference>
<dbReference type="GO" id="GO:0003724">
    <property type="term" value="F:RNA helicase activity"/>
    <property type="evidence" value="ECO:0007669"/>
    <property type="project" value="UniProtKB-EC"/>
</dbReference>
<dbReference type="PROSITE" id="PS51195">
    <property type="entry name" value="Q_MOTIF"/>
    <property type="match status" value="1"/>
</dbReference>
<dbReference type="Pfam" id="PF25399">
    <property type="entry name" value="DeaD_dimer"/>
    <property type="match status" value="1"/>
</dbReference>
<dbReference type="GO" id="GO:0009409">
    <property type="term" value="P:response to cold"/>
    <property type="evidence" value="ECO:0007669"/>
    <property type="project" value="TreeGrafter"/>
</dbReference>
<dbReference type="SMART" id="SM00487">
    <property type="entry name" value="DEXDc"/>
    <property type="match status" value="1"/>
</dbReference>
<dbReference type="GO" id="GO:0005840">
    <property type="term" value="C:ribosome"/>
    <property type="evidence" value="ECO:0007669"/>
    <property type="project" value="TreeGrafter"/>
</dbReference>
<dbReference type="GO" id="GO:0005524">
    <property type="term" value="F:ATP binding"/>
    <property type="evidence" value="ECO:0007669"/>
    <property type="project" value="UniProtKB-KW"/>
</dbReference>
<keyword evidence="7" id="KW-0346">Stress response</keyword>
<dbReference type="PROSITE" id="PS51194">
    <property type="entry name" value="HELICASE_CTER"/>
    <property type="match status" value="1"/>
</dbReference>
<dbReference type="RefSeq" id="WP_211531685.1">
    <property type="nucleotide sequence ID" value="NZ_JWHL01000025.1"/>
</dbReference>
<dbReference type="Pfam" id="PF00270">
    <property type="entry name" value="DEAD"/>
    <property type="match status" value="1"/>
</dbReference>
<organism evidence="12 13">
    <name type="scientific">Methanocalculus chunghsingensis</name>
    <dbReference type="NCBI Taxonomy" id="156457"/>
    <lineage>
        <taxon>Archaea</taxon>
        <taxon>Methanobacteriati</taxon>
        <taxon>Methanobacteriota</taxon>
        <taxon>Stenosarchaea group</taxon>
        <taxon>Methanomicrobia</taxon>
        <taxon>Methanomicrobiales</taxon>
        <taxon>Methanocalculaceae</taxon>
        <taxon>Methanocalculus</taxon>
    </lineage>
</organism>
<evidence type="ECO:0000256" key="2">
    <source>
        <dbReference type="ARBA" id="ARBA00022490"/>
    </source>
</evidence>
<dbReference type="InterPro" id="IPR012677">
    <property type="entry name" value="Nucleotide-bd_a/b_plait_sf"/>
</dbReference>
<accession>A0A8J8B5K8</accession>
<evidence type="ECO:0000256" key="7">
    <source>
        <dbReference type="ARBA" id="ARBA00023016"/>
    </source>
</evidence>
<evidence type="ECO:0000256" key="6">
    <source>
        <dbReference type="ARBA" id="ARBA00022840"/>
    </source>
</evidence>
<dbReference type="InterPro" id="IPR050547">
    <property type="entry name" value="DEAD_box_RNA_helicases"/>
</dbReference>
<dbReference type="InterPro" id="IPR011545">
    <property type="entry name" value="DEAD/DEAH_box_helicase_dom"/>
</dbReference>
<dbReference type="SUPFAM" id="SSF52540">
    <property type="entry name" value="P-loop containing nucleoside triphosphate hydrolases"/>
    <property type="match status" value="1"/>
</dbReference>
<dbReference type="InterPro" id="IPR001650">
    <property type="entry name" value="Helicase_C-like"/>
</dbReference>
<feature type="domain" description="DEAD-box RNA helicase Q" evidence="11">
    <location>
        <begin position="5"/>
        <end position="33"/>
    </location>
</feature>
<feature type="domain" description="Helicase ATP-binding" evidence="9">
    <location>
        <begin position="36"/>
        <end position="207"/>
    </location>
</feature>
<dbReference type="EMBL" id="JWHL01000025">
    <property type="protein sequence ID" value="MBR1369926.1"/>
    <property type="molecule type" value="Genomic_DNA"/>
</dbReference>
<name>A0A8J8B5K8_9EURY</name>
<dbReference type="Gene3D" id="3.30.70.330">
    <property type="match status" value="1"/>
</dbReference>
<evidence type="ECO:0000259" key="9">
    <source>
        <dbReference type="PROSITE" id="PS51192"/>
    </source>
</evidence>
<evidence type="ECO:0000259" key="10">
    <source>
        <dbReference type="PROSITE" id="PS51194"/>
    </source>
</evidence>
<dbReference type="CDD" id="cd00268">
    <property type="entry name" value="DEADc"/>
    <property type="match status" value="1"/>
</dbReference>
<feature type="domain" description="Helicase C-terminal" evidence="10">
    <location>
        <begin position="218"/>
        <end position="378"/>
    </location>
</feature>
<comment type="caution">
    <text evidence="12">The sequence shown here is derived from an EMBL/GenBank/DDBJ whole genome shotgun (WGS) entry which is preliminary data.</text>
</comment>
<evidence type="ECO:0000256" key="5">
    <source>
        <dbReference type="ARBA" id="ARBA00022806"/>
    </source>
</evidence>
<keyword evidence="5 12" id="KW-0347">Helicase</keyword>
<dbReference type="SMART" id="SM00490">
    <property type="entry name" value="HELICc"/>
    <property type="match status" value="1"/>
</dbReference>
<keyword evidence="6" id="KW-0067">ATP-binding</keyword>
<evidence type="ECO:0000313" key="12">
    <source>
        <dbReference type="EMBL" id="MBR1369926.1"/>
    </source>
</evidence>
<evidence type="ECO:0000256" key="8">
    <source>
        <dbReference type="PROSITE-ProRule" id="PRU00552"/>
    </source>
</evidence>
<feature type="short sequence motif" description="Q motif" evidence="8">
    <location>
        <begin position="5"/>
        <end position="33"/>
    </location>
</feature>
<gene>
    <name evidence="12" type="ORF">RJ53_10735</name>
</gene>
<evidence type="ECO:0000313" key="13">
    <source>
        <dbReference type="Proteomes" id="UP000730161"/>
    </source>
</evidence>
<dbReference type="InterPro" id="IPR044742">
    <property type="entry name" value="DEAD/DEAH_RhlB"/>
</dbReference>
<dbReference type="GO" id="GO:0016787">
    <property type="term" value="F:hydrolase activity"/>
    <property type="evidence" value="ECO:0007669"/>
    <property type="project" value="UniProtKB-KW"/>
</dbReference>
<dbReference type="InterPro" id="IPR005580">
    <property type="entry name" value="DbpA/CsdA_RNA-bd_dom"/>
</dbReference>
<dbReference type="AlphaFoldDB" id="A0A8J8B5K8"/>
<dbReference type="Proteomes" id="UP000730161">
    <property type="component" value="Unassembled WGS sequence"/>
</dbReference>
<dbReference type="Pfam" id="PF03880">
    <property type="entry name" value="DbpA"/>
    <property type="match status" value="1"/>
</dbReference>
<reference evidence="12" key="1">
    <citation type="submission" date="2014-12" db="EMBL/GenBank/DDBJ databases">
        <authorList>
            <person name="Huang H.-H."/>
            <person name="Chen S.-C."/>
            <person name="Lai M.-C."/>
        </authorList>
    </citation>
    <scope>NUCLEOTIDE SEQUENCE</scope>
    <source>
        <strain evidence="12">K1F9705b</strain>
    </source>
</reference>